<dbReference type="AlphaFoldDB" id="A0A511NA04"/>
<dbReference type="RefSeq" id="WP_146890597.1">
    <property type="nucleotide sequence ID" value="NZ_BJXB01000039.1"/>
</dbReference>
<evidence type="ECO:0000313" key="2">
    <source>
        <dbReference type="Proteomes" id="UP000321306"/>
    </source>
</evidence>
<sequence length="212" mass="23983">MNSTRTFELCVYEIKDKAGIVLGTAHARTLKHAQQLAKKDPEMKPRVHEVVRVGPSDEPTYTVKKDPVQFPPVYPQGPRTLEKRPWNCPQDLTEIIQALKPGQYYTFVVSGQFWALTHTGRLSRVFRNGHGEPQLLVFLEGRQQALHLSSPFAVYEGWVQLKSETFERIKGKGGGYRSKYPAWDLGYFLDGIHSIDTLPLFLVPGSDVLMAS</sequence>
<proteinExistence type="predicted"/>
<evidence type="ECO:0000313" key="1">
    <source>
        <dbReference type="EMBL" id="GEM49655.1"/>
    </source>
</evidence>
<gene>
    <name evidence="1" type="ORF">DC3_52900</name>
</gene>
<name>A0A511NA04_DEIC1</name>
<keyword evidence="2" id="KW-1185">Reference proteome</keyword>
<organism evidence="1 2">
    <name type="scientific">Deinococcus cellulosilyticus (strain DSM 18568 / NBRC 106333 / KACC 11606 / 5516J-15)</name>
    <dbReference type="NCBI Taxonomy" id="1223518"/>
    <lineage>
        <taxon>Bacteria</taxon>
        <taxon>Thermotogati</taxon>
        <taxon>Deinococcota</taxon>
        <taxon>Deinococci</taxon>
        <taxon>Deinococcales</taxon>
        <taxon>Deinococcaceae</taxon>
        <taxon>Deinococcus</taxon>
    </lineage>
</organism>
<accession>A0A511NA04</accession>
<dbReference type="EMBL" id="BJXB01000039">
    <property type="protein sequence ID" value="GEM49655.1"/>
    <property type="molecule type" value="Genomic_DNA"/>
</dbReference>
<reference evidence="1 2" key="1">
    <citation type="submission" date="2019-07" db="EMBL/GenBank/DDBJ databases">
        <title>Whole genome shotgun sequence of Deinococcus cellulosilyticus NBRC 106333.</title>
        <authorList>
            <person name="Hosoyama A."/>
            <person name="Uohara A."/>
            <person name="Ohji S."/>
            <person name="Ichikawa N."/>
        </authorList>
    </citation>
    <scope>NUCLEOTIDE SEQUENCE [LARGE SCALE GENOMIC DNA]</scope>
    <source>
        <strain evidence="1 2">NBRC 106333</strain>
    </source>
</reference>
<comment type="caution">
    <text evidence="1">The sequence shown here is derived from an EMBL/GenBank/DDBJ whole genome shotgun (WGS) entry which is preliminary data.</text>
</comment>
<protein>
    <submittedName>
        <fullName evidence="1">Uncharacterized protein</fullName>
    </submittedName>
</protein>
<dbReference type="Proteomes" id="UP000321306">
    <property type="component" value="Unassembled WGS sequence"/>
</dbReference>